<keyword evidence="1" id="KW-1133">Transmembrane helix</keyword>
<sequence length="70" mass="8085">MILLITVANAGSNLMTKTIHSFLGSVSTLLLIAKYQMRKYAPKSITYNAILLLQIFYFKSVFLYFWMQDV</sequence>
<dbReference type="Proteomes" id="UP000234420">
    <property type="component" value="Unassembled WGS sequence"/>
</dbReference>
<name>A0A2N4UXR8_9GAMM</name>
<dbReference type="AlphaFoldDB" id="A0A2N4UXR8"/>
<keyword evidence="1" id="KW-0472">Membrane</keyword>
<evidence type="ECO:0000256" key="1">
    <source>
        <dbReference type="SAM" id="Phobius"/>
    </source>
</evidence>
<reference evidence="2 3" key="1">
    <citation type="journal article" date="2018" name="Syst. Appl. Microbiol.">
        <title>Photobacterium carnosum sp. nov., isolated from spoiled modified atmosphere packaged poultry meat.</title>
        <authorList>
            <person name="Hilgarth M."/>
            <person name="Fuertes S."/>
            <person name="Ehrmann M."/>
            <person name="Vogel R.F."/>
        </authorList>
    </citation>
    <scope>NUCLEOTIDE SEQUENCE [LARGE SCALE GENOMIC DNA]</scope>
    <source>
        <strain evidence="2 3">TMW 2.2021</strain>
    </source>
</reference>
<dbReference type="EMBL" id="NPIB01000001">
    <property type="protein sequence ID" value="PLC59775.1"/>
    <property type="molecule type" value="Genomic_DNA"/>
</dbReference>
<keyword evidence="1" id="KW-0812">Transmembrane</keyword>
<evidence type="ECO:0000313" key="2">
    <source>
        <dbReference type="EMBL" id="PLC59775.1"/>
    </source>
</evidence>
<proteinExistence type="predicted"/>
<organism evidence="2 3">
    <name type="scientific">Photobacterium carnosum</name>
    <dbReference type="NCBI Taxonomy" id="2023717"/>
    <lineage>
        <taxon>Bacteria</taxon>
        <taxon>Pseudomonadati</taxon>
        <taxon>Pseudomonadota</taxon>
        <taxon>Gammaproteobacteria</taxon>
        <taxon>Vibrionales</taxon>
        <taxon>Vibrionaceae</taxon>
        <taxon>Photobacterium</taxon>
    </lineage>
</organism>
<accession>A0A2N4UXR8</accession>
<protein>
    <submittedName>
        <fullName evidence="2">Uncharacterized protein</fullName>
    </submittedName>
</protein>
<gene>
    <name evidence="2" type="ORF">CIK00_01835</name>
</gene>
<feature type="transmembrane region" description="Helical" evidence="1">
    <location>
        <begin position="14"/>
        <end position="33"/>
    </location>
</feature>
<comment type="caution">
    <text evidence="2">The sequence shown here is derived from an EMBL/GenBank/DDBJ whole genome shotgun (WGS) entry which is preliminary data.</text>
</comment>
<feature type="transmembrane region" description="Helical" evidence="1">
    <location>
        <begin position="45"/>
        <end position="67"/>
    </location>
</feature>
<keyword evidence="3" id="KW-1185">Reference proteome</keyword>
<evidence type="ECO:0000313" key="3">
    <source>
        <dbReference type="Proteomes" id="UP000234420"/>
    </source>
</evidence>